<sequence length="1119" mass="120677">MDRAAYVLREKRLYNKWVASQTLEDYALRYTADSARRWSAGQVANTAIGATAFLACEAIGASITLTYGFVNSVAAIAAAVALMFVIGLPIAYHAAKHGLDIDLLTRGAGFGYLGSTLTSLIYASFTFLLFSVEATIMAVALTAMTGMAMSVAYLVSALVVIPIALYGMSAITRFQNATQGIWIALQIAPIAYILWSGPTALAEWSRFTGQLGAKDGSVSLLYFGFALSTLLSLLPQIGEQADYLRFLPSAKKIGKGKWWAAMLAGGPGWTLIGGMKLLLGSWLAHYLIGGAALASDAANPTAMFHAIFTAMSGHAGLSLVITGLFVIICQLKINVTNAYAGSIAWSNFFARLTHSHPGRVVWLIFNVLLALLLMEVGIFDAIEAILILYATAAAGWIGALAADLMISKPLGLSPAGIEFKRAHLYDINPVGIGAMLLSILISGCAHLGLLGDVAQAFAPVIGMVVAFIAAPLIALVTHGRYYIARRAEATEGDDAKSCIICENSFQPVDMAHCPMYAAPICSLCCTLEARCHDRCKTDSRATQQAARWLEHLLPQRIARYVHTPVGHFFAVMAAITIANAALLGGINWQIGRWMPDIAVEMSGLMLGLFLLFSLFGGVIAWMIVLAHQSRRSAMQESEHHVQKLMEEVIAHDVTGAQLQKAKEAAESANAAKSRYLVSVSHEIRSPLNSIYGYAQLMERGHDIAPVEAAKIIRRSAEHLTNLVEGLLDISQVESGVLRISSETVRLAPFVDQIANMFRPQAQSKGIDFLFERPDQLPDFVRTDQKRLRQILINLLSNAIKFTRSGAVTFRLTYRSQMATFDIIDTGIGIAPDDLKRVFDPFDRGSNPDAQRQKGIGLGLSITQALVQILGGDLSVVSESGRGTQFTVRLMLGHVANPVEDAPPVDRISGYVGDRRKVLLIDDDPAQVAVLRGLLEPLDFTVLEALSGRAGLEIAARDAPDIILLDISMPGESGWDISRALRAALGGAVRIIMVSANAHEYHRGGDGQAAHDMFLMKPVDLDALLDAIADQLHIRWTGDAPLPPAPAPDEFDLPVLPEDALPILADIEQKAIIGHVRGIESSIRALEAAVPEAQPLVALMLAHLDRFDLKGLIKIIRAVK</sequence>
<dbReference type="Gene3D" id="3.30.565.10">
    <property type="entry name" value="Histidine kinase-like ATPase, C-terminal domain"/>
    <property type="match status" value="1"/>
</dbReference>
<dbReference type="InterPro" id="IPR004358">
    <property type="entry name" value="Sig_transdc_His_kin-like_C"/>
</dbReference>
<dbReference type="EC" id="2.7.13.3" evidence="2"/>
<feature type="transmembrane region" description="Helical" evidence="8">
    <location>
        <begin position="107"/>
        <end position="130"/>
    </location>
</feature>
<dbReference type="Proteomes" id="UP000283469">
    <property type="component" value="Unassembled WGS sequence"/>
</dbReference>
<feature type="transmembrane region" description="Helical" evidence="8">
    <location>
        <begin position="427"/>
        <end position="450"/>
    </location>
</feature>
<dbReference type="GO" id="GO:0009927">
    <property type="term" value="F:histidine phosphotransfer kinase activity"/>
    <property type="evidence" value="ECO:0007669"/>
    <property type="project" value="TreeGrafter"/>
</dbReference>
<protein>
    <recommendedName>
        <fullName evidence="2">histidine kinase</fullName>
        <ecNumber evidence="2">2.7.13.3</ecNumber>
    </recommendedName>
</protein>
<dbReference type="Pfam" id="PF02518">
    <property type="entry name" value="HATPase_c"/>
    <property type="match status" value="1"/>
</dbReference>
<dbReference type="CDD" id="cd16922">
    <property type="entry name" value="HATPase_EvgS-ArcB-TorS-like"/>
    <property type="match status" value="1"/>
</dbReference>
<dbReference type="InterPro" id="IPR036890">
    <property type="entry name" value="HATPase_C_sf"/>
</dbReference>
<feature type="transmembrane region" description="Helical" evidence="8">
    <location>
        <begin position="73"/>
        <end position="95"/>
    </location>
</feature>
<organism evidence="11 12">
    <name type="scientific">Sphingobium terrigena</name>
    <dbReference type="NCBI Taxonomy" id="2304063"/>
    <lineage>
        <taxon>Bacteria</taxon>
        <taxon>Pseudomonadati</taxon>
        <taxon>Pseudomonadota</taxon>
        <taxon>Alphaproteobacteria</taxon>
        <taxon>Sphingomonadales</taxon>
        <taxon>Sphingomonadaceae</taxon>
        <taxon>Sphingobium</taxon>
    </lineage>
</organism>
<dbReference type="SMART" id="SM00448">
    <property type="entry name" value="REC"/>
    <property type="match status" value="1"/>
</dbReference>
<comment type="catalytic activity">
    <reaction evidence="1">
        <text>ATP + protein L-histidine = ADP + protein N-phospho-L-histidine.</text>
        <dbReference type="EC" id="2.7.13.3"/>
    </reaction>
</comment>
<dbReference type="Pfam" id="PF00072">
    <property type="entry name" value="Response_reg"/>
    <property type="match status" value="1"/>
</dbReference>
<keyword evidence="3 7" id="KW-0597">Phosphoprotein</keyword>
<evidence type="ECO:0000256" key="3">
    <source>
        <dbReference type="ARBA" id="ARBA00022553"/>
    </source>
</evidence>
<dbReference type="SUPFAM" id="SSF47384">
    <property type="entry name" value="Homodimeric domain of signal transducing histidine kinase"/>
    <property type="match status" value="1"/>
</dbReference>
<feature type="transmembrane region" description="Helical" evidence="8">
    <location>
        <begin position="606"/>
        <end position="626"/>
    </location>
</feature>
<dbReference type="SMART" id="SM00387">
    <property type="entry name" value="HATPase_c"/>
    <property type="match status" value="1"/>
</dbReference>
<evidence type="ECO:0000259" key="10">
    <source>
        <dbReference type="PROSITE" id="PS50110"/>
    </source>
</evidence>
<keyword evidence="12" id="KW-1185">Reference proteome</keyword>
<feature type="transmembrane region" description="Helical" evidence="8">
    <location>
        <begin position="258"/>
        <end position="283"/>
    </location>
</feature>
<evidence type="ECO:0000256" key="6">
    <source>
        <dbReference type="ARBA" id="ARBA00023012"/>
    </source>
</evidence>
<evidence type="ECO:0000256" key="4">
    <source>
        <dbReference type="ARBA" id="ARBA00022679"/>
    </source>
</evidence>
<dbReference type="InterPro" id="IPR003594">
    <property type="entry name" value="HATPase_dom"/>
</dbReference>
<dbReference type="PRINTS" id="PR00344">
    <property type="entry name" value="BCTRLSENSOR"/>
</dbReference>
<feature type="domain" description="Histidine kinase" evidence="9">
    <location>
        <begin position="678"/>
        <end position="893"/>
    </location>
</feature>
<evidence type="ECO:0000313" key="11">
    <source>
        <dbReference type="EMBL" id="RJG53282.1"/>
    </source>
</evidence>
<feature type="transmembrane region" description="Helical" evidence="8">
    <location>
        <begin position="218"/>
        <end position="237"/>
    </location>
</feature>
<keyword evidence="5" id="KW-0418">Kinase</keyword>
<dbReference type="AlphaFoldDB" id="A0A418YPJ2"/>
<dbReference type="SMART" id="SM00388">
    <property type="entry name" value="HisKA"/>
    <property type="match status" value="1"/>
</dbReference>
<feature type="transmembrane region" description="Helical" evidence="8">
    <location>
        <begin position="303"/>
        <end position="328"/>
    </location>
</feature>
<dbReference type="EMBL" id="QVRA01000017">
    <property type="protein sequence ID" value="RJG53282.1"/>
    <property type="molecule type" value="Genomic_DNA"/>
</dbReference>
<dbReference type="InterPro" id="IPR005467">
    <property type="entry name" value="His_kinase_dom"/>
</dbReference>
<reference evidence="11 12" key="1">
    <citation type="submission" date="2018-08" db="EMBL/GenBank/DDBJ databases">
        <title>Sphingobium sp. EO9.</title>
        <authorList>
            <person name="Park Y."/>
            <person name="Kim K.H."/>
            <person name="Jeon C.O."/>
        </authorList>
    </citation>
    <scope>NUCLEOTIDE SEQUENCE [LARGE SCALE GENOMIC DNA]</scope>
    <source>
        <strain evidence="11 12">EO9</strain>
    </source>
</reference>
<dbReference type="RefSeq" id="WP_119748488.1">
    <property type="nucleotide sequence ID" value="NZ_QVRA01000017.1"/>
</dbReference>
<feature type="transmembrane region" description="Helical" evidence="8">
    <location>
        <begin position="136"/>
        <end position="168"/>
    </location>
</feature>
<evidence type="ECO:0000256" key="8">
    <source>
        <dbReference type="SAM" id="Phobius"/>
    </source>
</evidence>
<dbReference type="OrthoDB" id="9801651at2"/>
<feature type="transmembrane region" description="Helical" evidence="8">
    <location>
        <begin position="565"/>
        <end position="586"/>
    </location>
</feature>
<name>A0A418YPJ2_9SPHN</name>
<dbReference type="PANTHER" id="PTHR43047">
    <property type="entry name" value="TWO-COMPONENT HISTIDINE PROTEIN KINASE"/>
    <property type="match status" value="1"/>
</dbReference>
<dbReference type="CDD" id="cd00082">
    <property type="entry name" value="HisKA"/>
    <property type="match status" value="1"/>
</dbReference>
<keyword evidence="6" id="KW-0902">Two-component regulatory system</keyword>
<dbReference type="Gene3D" id="1.10.287.130">
    <property type="match status" value="1"/>
</dbReference>
<dbReference type="InterPro" id="IPR011006">
    <property type="entry name" value="CheY-like_superfamily"/>
</dbReference>
<dbReference type="PROSITE" id="PS50110">
    <property type="entry name" value="RESPONSE_REGULATORY"/>
    <property type="match status" value="1"/>
</dbReference>
<accession>A0A418YPJ2</accession>
<keyword evidence="8" id="KW-1133">Transmembrane helix</keyword>
<dbReference type="Gene3D" id="1.10.4160.10">
    <property type="entry name" value="Hydantoin permease"/>
    <property type="match status" value="1"/>
</dbReference>
<dbReference type="InterPro" id="IPR003661">
    <property type="entry name" value="HisK_dim/P_dom"/>
</dbReference>
<keyword evidence="8" id="KW-0812">Transmembrane</keyword>
<dbReference type="GO" id="GO:0005886">
    <property type="term" value="C:plasma membrane"/>
    <property type="evidence" value="ECO:0007669"/>
    <property type="project" value="TreeGrafter"/>
</dbReference>
<keyword evidence="8" id="KW-0472">Membrane</keyword>
<evidence type="ECO:0000256" key="5">
    <source>
        <dbReference type="ARBA" id="ARBA00022777"/>
    </source>
</evidence>
<dbReference type="SUPFAM" id="SSF52172">
    <property type="entry name" value="CheY-like"/>
    <property type="match status" value="1"/>
</dbReference>
<feature type="transmembrane region" description="Helical" evidence="8">
    <location>
        <begin position="456"/>
        <end position="476"/>
    </location>
</feature>
<evidence type="ECO:0000256" key="1">
    <source>
        <dbReference type="ARBA" id="ARBA00000085"/>
    </source>
</evidence>
<comment type="caution">
    <text evidence="11">The sequence shown here is derived from an EMBL/GenBank/DDBJ whole genome shotgun (WGS) entry which is preliminary data.</text>
</comment>
<evidence type="ECO:0000256" key="2">
    <source>
        <dbReference type="ARBA" id="ARBA00012438"/>
    </source>
</evidence>
<proteinExistence type="predicted"/>
<feature type="modified residue" description="4-aspartylphosphate" evidence="7">
    <location>
        <position position="965"/>
    </location>
</feature>
<dbReference type="InterPro" id="IPR036097">
    <property type="entry name" value="HisK_dim/P_sf"/>
</dbReference>
<dbReference type="GO" id="GO:0000155">
    <property type="term" value="F:phosphorelay sensor kinase activity"/>
    <property type="evidence" value="ECO:0007669"/>
    <property type="project" value="InterPro"/>
</dbReference>
<dbReference type="Pfam" id="PF00512">
    <property type="entry name" value="HisKA"/>
    <property type="match status" value="1"/>
</dbReference>
<dbReference type="InterPro" id="IPR001789">
    <property type="entry name" value="Sig_transdc_resp-reg_receiver"/>
</dbReference>
<evidence type="ECO:0000313" key="12">
    <source>
        <dbReference type="Proteomes" id="UP000283469"/>
    </source>
</evidence>
<keyword evidence="4" id="KW-0808">Transferase</keyword>
<dbReference type="PROSITE" id="PS50109">
    <property type="entry name" value="HIS_KIN"/>
    <property type="match status" value="1"/>
</dbReference>
<feature type="domain" description="Response regulatory" evidence="10">
    <location>
        <begin position="916"/>
        <end position="1031"/>
    </location>
</feature>
<feature type="transmembrane region" description="Helical" evidence="8">
    <location>
        <begin position="385"/>
        <end position="406"/>
    </location>
</feature>
<evidence type="ECO:0000256" key="7">
    <source>
        <dbReference type="PROSITE-ProRule" id="PRU00169"/>
    </source>
</evidence>
<dbReference type="SUPFAM" id="SSF55874">
    <property type="entry name" value="ATPase domain of HSP90 chaperone/DNA topoisomerase II/histidine kinase"/>
    <property type="match status" value="1"/>
</dbReference>
<dbReference type="PANTHER" id="PTHR43047:SF72">
    <property type="entry name" value="OSMOSENSING HISTIDINE PROTEIN KINASE SLN1"/>
    <property type="match status" value="1"/>
</dbReference>
<evidence type="ECO:0000259" key="9">
    <source>
        <dbReference type="PROSITE" id="PS50109"/>
    </source>
</evidence>
<gene>
    <name evidence="11" type="ORF">D0Z70_16885</name>
</gene>
<feature type="transmembrane region" description="Helical" evidence="8">
    <location>
        <begin position="46"/>
        <end position="67"/>
    </location>
</feature>
<dbReference type="Gene3D" id="3.40.50.2300">
    <property type="match status" value="1"/>
</dbReference>
<dbReference type="FunFam" id="3.30.565.10:FF:000010">
    <property type="entry name" value="Sensor histidine kinase RcsC"/>
    <property type="match status" value="1"/>
</dbReference>
<feature type="transmembrane region" description="Helical" evidence="8">
    <location>
        <begin position="360"/>
        <end position="379"/>
    </location>
</feature>
<feature type="transmembrane region" description="Helical" evidence="8">
    <location>
        <begin position="180"/>
        <end position="198"/>
    </location>
</feature>